<dbReference type="OrthoDB" id="2086750at2"/>
<gene>
    <name evidence="2" type="ORF">MCCS_03770</name>
</gene>
<evidence type="ECO:0000256" key="1">
    <source>
        <dbReference type="SAM" id="Phobius"/>
    </source>
</evidence>
<accession>A0A1W7A8S9</accession>
<feature type="transmembrane region" description="Helical" evidence="1">
    <location>
        <begin position="58"/>
        <end position="76"/>
    </location>
</feature>
<keyword evidence="1" id="KW-0812">Transmembrane</keyword>
<dbReference type="AlphaFoldDB" id="A0A1W7A8S9"/>
<feature type="transmembrane region" description="Helical" evidence="1">
    <location>
        <begin position="7"/>
        <end position="26"/>
    </location>
</feature>
<feature type="transmembrane region" description="Helical" evidence="1">
    <location>
        <begin position="32"/>
        <end position="51"/>
    </location>
</feature>
<dbReference type="Proteomes" id="UP000194154">
    <property type="component" value="Chromosome"/>
</dbReference>
<dbReference type="STRING" id="1855823.MCCS_03770"/>
<keyword evidence="1" id="KW-0472">Membrane</keyword>
<evidence type="ECO:0000313" key="3">
    <source>
        <dbReference type="Proteomes" id="UP000194154"/>
    </source>
</evidence>
<sequence length="121" mass="14092">MNRMIDKFVFTLYVLPLIFICMYVDWKGYSMFISLFVILLSLAAASHFMWYGHPKFIWIGNIISLAVSLICVFTFLPDKEVGTYFKPFGTVGTLVIFTLLSCMFQYIMAWLVVKFGRRVNN</sequence>
<organism evidence="2 3">
    <name type="scientific">Macrococcoides canis</name>
    <dbReference type="NCBI Taxonomy" id="1855823"/>
    <lineage>
        <taxon>Bacteria</taxon>
        <taxon>Bacillati</taxon>
        <taxon>Bacillota</taxon>
        <taxon>Bacilli</taxon>
        <taxon>Bacillales</taxon>
        <taxon>Staphylococcaceae</taxon>
        <taxon>Macrococcoides</taxon>
    </lineage>
</organism>
<reference evidence="2 3" key="1">
    <citation type="journal article" date="2017" name="Int. J. Syst. Evol. Microbiol.">
        <title>Macrococcus canis sp. nov., a skin bacterium associated with infections in dogs.</title>
        <authorList>
            <person name="Gobeli Brawand S."/>
            <person name="Cotting K."/>
            <person name="Gomez-Sanz E."/>
            <person name="Collaud A."/>
            <person name="Thomann A."/>
            <person name="Brodard I."/>
            <person name="Rodriguez-Campos S."/>
            <person name="Strauss C."/>
            <person name="Perreten V."/>
        </authorList>
    </citation>
    <scope>NUCLEOTIDE SEQUENCE [LARGE SCALE GENOMIC DNA]</scope>
    <source>
        <strain evidence="2 3">KM45013</strain>
    </source>
</reference>
<proteinExistence type="predicted"/>
<keyword evidence="1" id="KW-1133">Transmembrane helix</keyword>
<dbReference type="GeneID" id="35294527"/>
<dbReference type="EMBL" id="CP021059">
    <property type="protein sequence ID" value="ARQ06045.1"/>
    <property type="molecule type" value="Genomic_DNA"/>
</dbReference>
<evidence type="ECO:0000313" key="2">
    <source>
        <dbReference type="EMBL" id="ARQ06045.1"/>
    </source>
</evidence>
<name>A0A1W7A8S9_9STAP</name>
<keyword evidence="3" id="KW-1185">Reference proteome</keyword>
<dbReference type="KEGG" id="mcak:MCCS_03770"/>
<dbReference type="RefSeq" id="WP_086041736.1">
    <property type="nucleotide sequence ID" value="NZ_CBCRZA010000003.1"/>
</dbReference>
<protein>
    <recommendedName>
        <fullName evidence="4">Permease</fullName>
    </recommendedName>
</protein>
<feature type="transmembrane region" description="Helical" evidence="1">
    <location>
        <begin position="88"/>
        <end position="113"/>
    </location>
</feature>
<evidence type="ECO:0008006" key="4">
    <source>
        <dbReference type="Google" id="ProtNLM"/>
    </source>
</evidence>